<evidence type="ECO:0000256" key="2">
    <source>
        <dbReference type="ARBA" id="ARBA00022490"/>
    </source>
</evidence>
<dbReference type="PANTHER" id="PTHR22706:SF1">
    <property type="entry name" value="ASSEMBLY FACTOR FOR SPINDLE MICROTUBULES"/>
    <property type="match status" value="1"/>
</dbReference>
<protein>
    <submittedName>
        <fullName evidence="4">Abnormal spindle-like microcephaly-associated</fullName>
    </submittedName>
</protein>
<keyword evidence="2" id="KW-0963">Cytoplasm</keyword>
<gene>
    <name evidence="4" type="primary">ASPM_5</name>
    <name evidence="4" type="ORF">E2C01_085096</name>
</gene>
<dbReference type="InterPro" id="IPR051185">
    <property type="entry name" value="ASPM"/>
</dbReference>
<organism evidence="4 5">
    <name type="scientific">Portunus trituberculatus</name>
    <name type="common">Swimming crab</name>
    <name type="synonym">Neptunus trituberculatus</name>
    <dbReference type="NCBI Taxonomy" id="210409"/>
    <lineage>
        <taxon>Eukaryota</taxon>
        <taxon>Metazoa</taxon>
        <taxon>Ecdysozoa</taxon>
        <taxon>Arthropoda</taxon>
        <taxon>Crustacea</taxon>
        <taxon>Multicrustacea</taxon>
        <taxon>Malacostraca</taxon>
        <taxon>Eumalacostraca</taxon>
        <taxon>Eucarida</taxon>
        <taxon>Decapoda</taxon>
        <taxon>Pleocyemata</taxon>
        <taxon>Brachyura</taxon>
        <taxon>Eubrachyura</taxon>
        <taxon>Portunoidea</taxon>
        <taxon>Portunidae</taxon>
        <taxon>Portuninae</taxon>
        <taxon>Portunus</taxon>
    </lineage>
</organism>
<comment type="caution">
    <text evidence="4">The sequence shown here is derived from an EMBL/GenBank/DDBJ whole genome shotgun (WGS) entry which is preliminary data.</text>
</comment>
<name>A0A5B7J7Y4_PORTR</name>
<dbReference type="GO" id="GO:0005737">
    <property type="term" value="C:cytoplasm"/>
    <property type="evidence" value="ECO:0007669"/>
    <property type="project" value="UniProtKB-SubCell"/>
</dbReference>
<sequence length="168" mass="19173">MLQLLLCYNPLWLRVAMETVYGELLHLASNSDITGITHYLINRLLNNPDIAAAHAHPTVPHCYRPGYEAAIKTFQLKKFLLLVLFLDRAKEARLIDHDPCLFRKNSEHKTSRDILVAFAMHFLQGIGDITKHLAHLGYIVSHRQAFLDEFDFAVTNLPTDLRCGVRLA</sequence>
<proteinExistence type="predicted"/>
<dbReference type="InterPro" id="IPR036872">
    <property type="entry name" value="CH_dom_sf"/>
</dbReference>
<dbReference type="SUPFAM" id="SSF47576">
    <property type="entry name" value="Calponin-homology domain, CH-domain"/>
    <property type="match status" value="1"/>
</dbReference>
<evidence type="ECO:0000313" key="5">
    <source>
        <dbReference type="Proteomes" id="UP000324222"/>
    </source>
</evidence>
<dbReference type="AlphaFoldDB" id="A0A5B7J7Y4"/>
<accession>A0A5B7J7Y4</accession>
<evidence type="ECO:0000313" key="4">
    <source>
        <dbReference type="EMBL" id="MPC90126.1"/>
    </source>
</evidence>
<dbReference type="GO" id="GO:0005516">
    <property type="term" value="F:calmodulin binding"/>
    <property type="evidence" value="ECO:0007669"/>
    <property type="project" value="UniProtKB-KW"/>
</dbReference>
<dbReference type="EMBL" id="VSRR010083341">
    <property type="protein sequence ID" value="MPC90126.1"/>
    <property type="molecule type" value="Genomic_DNA"/>
</dbReference>
<comment type="subcellular location">
    <subcellularLocation>
        <location evidence="1">Cytoplasm</location>
    </subcellularLocation>
</comment>
<dbReference type="Proteomes" id="UP000324222">
    <property type="component" value="Unassembled WGS sequence"/>
</dbReference>
<keyword evidence="5" id="KW-1185">Reference proteome</keyword>
<dbReference type="GO" id="GO:0051295">
    <property type="term" value="P:establishment of meiotic spindle localization"/>
    <property type="evidence" value="ECO:0007669"/>
    <property type="project" value="TreeGrafter"/>
</dbReference>
<dbReference type="GO" id="GO:0000922">
    <property type="term" value="C:spindle pole"/>
    <property type="evidence" value="ECO:0007669"/>
    <property type="project" value="TreeGrafter"/>
</dbReference>
<evidence type="ECO:0000256" key="3">
    <source>
        <dbReference type="ARBA" id="ARBA00022860"/>
    </source>
</evidence>
<dbReference type="GO" id="GO:0000278">
    <property type="term" value="P:mitotic cell cycle"/>
    <property type="evidence" value="ECO:0007669"/>
    <property type="project" value="TreeGrafter"/>
</dbReference>
<reference evidence="4 5" key="1">
    <citation type="submission" date="2019-05" db="EMBL/GenBank/DDBJ databases">
        <title>Another draft genome of Portunus trituberculatus and its Hox gene families provides insights of decapod evolution.</title>
        <authorList>
            <person name="Jeong J.-H."/>
            <person name="Song I."/>
            <person name="Kim S."/>
            <person name="Choi T."/>
            <person name="Kim D."/>
            <person name="Ryu S."/>
            <person name="Kim W."/>
        </authorList>
    </citation>
    <scope>NUCLEOTIDE SEQUENCE [LARGE SCALE GENOMIC DNA]</scope>
    <source>
        <tissue evidence="4">Muscle</tissue>
    </source>
</reference>
<dbReference type="PANTHER" id="PTHR22706">
    <property type="entry name" value="ASSEMBLY FACTOR FOR SPINDLE MICROTUBULES"/>
    <property type="match status" value="1"/>
</dbReference>
<dbReference type="GO" id="GO:0007051">
    <property type="term" value="P:spindle organization"/>
    <property type="evidence" value="ECO:0007669"/>
    <property type="project" value="TreeGrafter"/>
</dbReference>
<keyword evidence="3" id="KW-0112">Calmodulin-binding</keyword>
<evidence type="ECO:0000256" key="1">
    <source>
        <dbReference type="ARBA" id="ARBA00004496"/>
    </source>
</evidence>
<dbReference type="OrthoDB" id="2148418at2759"/>